<dbReference type="AlphaFoldDB" id="A0A939JJQ2"/>
<dbReference type="InterPro" id="IPR058548">
    <property type="entry name" value="MlaB-like_STAS"/>
</dbReference>
<dbReference type="EMBL" id="JAFLRJ010000250">
    <property type="protein sequence ID" value="MBO0514997.1"/>
    <property type="molecule type" value="Genomic_DNA"/>
</dbReference>
<dbReference type="Gene3D" id="3.30.750.24">
    <property type="entry name" value="STAS domain"/>
    <property type="match status" value="1"/>
</dbReference>
<evidence type="ECO:0000313" key="2">
    <source>
        <dbReference type="EMBL" id="MBO0514997.1"/>
    </source>
</evidence>
<dbReference type="CDD" id="cd07043">
    <property type="entry name" value="STAS_anti-anti-sigma_factors"/>
    <property type="match status" value="1"/>
</dbReference>
<dbReference type="Proteomes" id="UP000664167">
    <property type="component" value="Unassembled WGS sequence"/>
</dbReference>
<evidence type="ECO:0000259" key="1">
    <source>
        <dbReference type="PROSITE" id="PS50801"/>
    </source>
</evidence>
<dbReference type="InterPro" id="IPR036513">
    <property type="entry name" value="STAS_dom_sf"/>
</dbReference>
<gene>
    <name evidence="2" type="ORF">J0695_24835</name>
</gene>
<dbReference type="SUPFAM" id="SSF52091">
    <property type="entry name" value="SpoIIaa-like"/>
    <property type="match status" value="1"/>
</dbReference>
<dbReference type="Pfam" id="PF13466">
    <property type="entry name" value="STAS_2"/>
    <property type="match status" value="1"/>
</dbReference>
<reference evidence="2" key="1">
    <citation type="submission" date="2021-03" db="EMBL/GenBank/DDBJ databases">
        <title>Streptomyces poriferae sp. nov., a novel marine sponge-derived Actinobacteria species with anti-MRSA activity.</title>
        <authorList>
            <person name="Sandoval-Powers M."/>
            <person name="Kralova S."/>
            <person name="Nguyen G.-S."/>
            <person name="Fawwal D."/>
            <person name="Degnes K."/>
            <person name="Klinkenberg G."/>
            <person name="Sletta H."/>
            <person name="Wentzel A."/>
            <person name="Liles M.R."/>
        </authorList>
    </citation>
    <scope>NUCLEOTIDE SEQUENCE</scope>
    <source>
        <strain evidence="2">DSM 41794</strain>
    </source>
</reference>
<name>A0A939JJQ2_9ACTN</name>
<dbReference type="PROSITE" id="PS50801">
    <property type="entry name" value="STAS"/>
    <property type="match status" value="1"/>
</dbReference>
<accession>A0A939JJQ2</accession>
<feature type="domain" description="STAS" evidence="1">
    <location>
        <begin position="26"/>
        <end position="115"/>
    </location>
</feature>
<dbReference type="PANTHER" id="PTHR33495">
    <property type="entry name" value="ANTI-SIGMA FACTOR ANTAGONIST TM_1081-RELATED-RELATED"/>
    <property type="match status" value="1"/>
</dbReference>
<protein>
    <submittedName>
        <fullName evidence="2">STAS domain-containing protein</fullName>
    </submittedName>
</protein>
<keyword evidence="3" id="KW-1185">Reference proteome</keyword>
<dbReference type="PANTHER" id="PTHR33495:SF2">
    <property type="entry name" value="ANTI-SIGMA FACTOR ANTAGONIST TM_1081-RELATED"/>
    <property type="match status" value="1"/>
</dbReference>
<dbReference type="InterPro" id="IPR002645">
    <property type="entry name" value="STAS_dom"/>
</dbReference>
<sequence length="148" mass="15541">MGRVCRLSLPPSEGPVVDTRSTVQHLHLVTHRLPTAVILELSGEADLDSVGPLRLALHEAVGHGDGPVVVDLSAVGFADTALVNTLLHARLRLGDRLRLAAPSWAVLRLLRILRLGGTFAVHADQVAAVRDGPVRGGDHVAASAASSR</sequence>
<organism evidence="2 3">
    <name type="scientific">Streptomyces beijiangensis</name>
    <dbReference type="NCBI Taxonomy" id="163361"/>
    <lineage>
        <taxon>Bacteria</taxon>
        <taxon>Bacillati</taxon>
        <taxon>Actinomycetota</taxon>
        <taxon>Actinomycetes</taxon>
        <taxon>Kitasatosporales</taxon>
        <taxon>Streptomycetaceae</taxon>
        <taxon>Streptomyces</taxon>
    </lineage>
</organism>
<dbReference type="GO" id="GO:0043856">
    <property type="term" value="F:anti-sigma factor antagonist activity"/>
    <property type="evidence" value="ECO:0007669"/>
    <property type="project" value="TreeGrafter"/>
</dbReference>
<proteinExistence type="predicted"/>
<evidence type="ECO:0000313" key="3">
    <source>
        <dbReference type="Proteomes" id="UP000664167"/>
    </source>
</evidence>
<comment type="caution">
    <text evidence="2">The sequence shown here is derived from an EMBL/GenBank/DDBJ whole genome shotgun (WGS) entry which is preliminary data.</text>
</comment>